<evidence type="ECO:0000313" key="2">
    <source>
        <dbReference type="EMBL" id="ABG95461.1"/>
    </source>
</evidence>
<evidence type="ECO:0000256" key="1">
    <source>
        <dbReference type="SAM" id="MobiDB-lite"/>
    </source>
</evidence>
<dbReference type="KEGG" id="rha:RHA1_ro03658"/>
<dbReference type="AlphaFoldDB" id="Q0SAH5"/>
<dbReference type="Proteomes" id="UP000008710">
    <property type="component" value="Chromosome"/>
</dbReference>
<dbReference type="HOGENOM" id="CLU_2411222_0_0_11"/>
<reference evidence="3" key="1">
    <citation type="journal article" date="2006" name="Proc. Natl. Acad. Sci. U.S.A.">
        <title>The complete genome of Rhodococcus sp. RHA1 provides insights into a catabolic powerhouse.</title>
        <authorList>
            <person name="McLeod M.P."/>
            <person name="Warren R.L."/>
            <person name="Hsiao W.W.L."/>
            <person name="Araki N."/>
            <person name="Myhre M."/>
            <person name="Fernandes C."/>
            <person name="Miyazawa D."/>
            <person name="Wong W."/>
            <person name="Lillquist A.L."/>
            <person name="Wang D."/>
            <person name="Dosanjh M."/>
            <person name="Hara H."/>
            <person name="Petrescu A."/>
            <person name="Morin R.D."/>
            <person name="Yang G."/>
            <person name="Stott J.M."/>
            <person name="Schein J.E."/>
            <person name="Shin H."/>
            <person name="Smailus D."/>
            <person name="Siddiqui A.S."/>
            <person name="Marra M.A."/>
            <person name="Jones S.J.M."/>
            <person name="Holt R."/>
            <person name="Brinkman F.S.L."/>
            <person name="Miyauchi K."/>
            <person name="Fukuda M."/>
            <person name="Davies J.E."/>
            <person name="Mohn W.W."/>
            <person name="Eltis L.D."/>
        </authorList>
    </citation>
    <scope>NUCLEOTIDE SEQUENCE [LARGE SCALE GENOMIC DNA]</scope>
    <source>
        <strain evidence="3">RHA1</strain>
    </source>
</reference>
<proteinExistence type="predicted"/>
<protein>
    <submittedName>
        <fullName evidence="2">Uncharacterized protein</fullName>
    </submittedName>
</protein>
<feature type="compositionally biased region" description="Basic residues" evidence="1">
    <location>
        <begin position="27"/>
        <end position="36"/>
    </location>
</feature>
<dbReference type="EMBL" id="CP000431">
    <property type="protein sequence ID" value="ABG95461.1"/>
    <property type="molecule type" value="Genomic_DNA"/>
</dbReference>
<feature type="region of interest" description="Disordered" evidence="1">
    <location>
        <begin position="25"/>
        <end position="46"/>
    </location>
</feature>
<accession>Q0SAH5</accession>
<gene>
    <name evidence="2" type="ordered locus">RHA1_ro03658</name>
</gene>
<organism evidence="2 3">
    <name type="scientific">Rhodococcus jostii (strain RHA1)</name>
    <dbReference type="NCBI Taxonomy" id="101510"/>
    <lineage>
        <taxon>Bacteria</taxon>
        <taxon>Bacillati</taxon>
        <taxon>Actinomycetota</taxon>
        <taxon>Actinomycetes</taxon>
        <taxon>Mycobacteriales</taxon>
        <taxon>Nocardiaceae</taxon>
        <taxon>Rhodococcus</taxon>
    </lineage>
</organism>
<sequence>MVRLIAFGAGSFTCNNCPVFHVEQNRHARTSPGRRPKSAEPAVQRMADLPTRRSHRRLLDATSRQLHSDEARVLNHHSDETPGCGWVGETTT</sequence>
<name>Q0SAH5_RHOJR</name>
<evidence type="ECO:0000313" key="3">
    <source>
        <dbReference type="Proteomes" id="UP000008710"/>
    </source>
</evidence>